<sequence length="128" mass="14192">MTRRLNSGEVISLSNISSNRCCASPATSWQHHHRLDVRLNLICQREMPRRLNSGEVISLSNISSNRCCASPATQRRDARVPAGSTKTFPLRLILLSRTAARMESSPEIWTTAAVHVNMNHSLSHGATM</sequence>
<reference evidence="1" key="1">
    <citation type="journal article" date="2017" name="Gigascience">
        <title>The genome draft of coconut (Cocos nucifera).</title>
        <authorList>
            <person name="Xiao Y."/>
            <person name="Xu P."/>
            <person name="Fan H."/>
            <person name="Baudouin L."/>
            <person name="Xia W."/>
            <person name="Bocs S."/>
            <person name="Xu J."/>
            <person name="Li Q."/>
            <person name="Guo A."/>
            <person name="Zhou L."/>
            <person name="Li J."/>
            <person name="Wu Y."/>
            <person name="Ma Z."/>
            <person name="Armero A."/>
            <person name="Issali A.E."/>
            <person name="Liu N."/>
            <person name="Peng M."/>
            <person name="Yang Y."/>
        </authorList>
    </citation>
    <scope>NUCLEOTIDE SEQUENCE</scope>
    <source>
        <tissue evidence="1">Spear leaf of Hainan Tall coconut</tissue>
    </source>
</reference>
<dbReference type="Proteomes" id="UP000797356">
    <property type="component" value="Chromosome 3"/>
</dbReference>
<keyword evidence="2" id="KW-1185">Reference proteome</keyword>
<reference evidence="1" key="2">
    <citation type="submission" date="2019-07" db="EMBL/GenBank/DDBJ databases">
        <authorList>
            <person name="Yang Y."/>
            <person name="Bocs S."/>
            <person name="Baudouin L."/>
        </authorList>
    </citation>
    <scope>NUCLEOTIDE SEQUENCE</scope>
    <source>
        <tissue evidence="1">Spear leaf of Hainan Tall coconut</tissue>
    </source>
</reference>
<evidence type="ECO:0000313" key="2">
    <source>
        <dbReference type="Proteomes" id="UP000797356"/>
    </source>
</evidence>
<organism evidence="1 2">
    <name type="scientific">Cocos nucifera</name>
    <name type="common">Coconut palm</name>
    <dbReference type="NCBI Taxonomy" id="13894"/>
    <lineage>
        <taxon>Eukaryota</taxon>
        <taxon>Viridiplantae</taxon>
        <taxon>Streptophyta</taxon>
        <taxon>Embryophyta</taxon>
        <taxon>Tracheophyta</taxon>
        <taxon>Spermatophyta</taxon>
        <taxon>Magnoliopsida</taxon>
        <taxon>Liliopsida</taxon>
        <taxon>Arecaceae</taxon>
        <taxon>Arecoideae</taxon>
        <taxon>Cocoseae</taxon>
        <taxon>Attaleinae</taxon>
        <taxon>Cocos</taxon>
    </lineage>
</organism>
<accession>A0A8K0MYT8</accession>
<dbReference type="EMBL" id="CM017874">
    <property type="protein sequence ID" value="KAG1334828.1"/>
    <property type="molecule type" value="Genomic_DNA"/>
</dbReference>
<protein>
    <submittedName>
        <fullName evidence="1">Uncharacterized protein</fullName>
    </submittedName>
</protein>
<comment type="caution">
    <text evidence="1">The sequence shown here is derived from an EMBL/GenBank/DDBJ whole genome shotgun (WGS) entry which is preliminary data.</text>
</comment>
<name>A0A8K0MYT8_COCNU</name>
<dbReference type="AlphaFoldDB" id="A0A8K0MYT8"/>
<proteinExistence type="predicted"/>
<gene>
    <name evidence="1" type="ORF">COCNU_03G009470</name>
</gene>
<evidence type="ECO:0000313" key="1">
    <source>
        <dbReference type="EMBL" id="KAG1334828.1"/>
    </source>
</evidence>